<evidence type="ECO:0000256" key="2">
    <source>
        <dbReference type="SAM" id="SignalP"/>
    </source>
</evidence>
<keyword evidence="4" id="KW-1185">Reference proteome</keyword>
<dbReference type="EMBL" id="JAASRN010000004">
    <property type="protein sequence ID" value="NIK74648.1"/>
    <property type="molecule type" value="Genomic_DNA"/>
</dbReference>
<feature type="chain" id="PRO_5032998704" description="Organic solvent tolerance protein OstA" evidence="2">
    <location>
        <begin position="25"/>
        <end position="1779"/>
    </location>
</feature>
<comment type="caution">
    <text evidence="3">The sequence shown here is derived from an EMBL/GenBank/DDBJ whole genome shotgun (WGS) entry which is preliminary data.</text>
</comment>
<reference evidence="3 4" key="1">
    <citation type="submission" date="2020-03" db="EMBL/GenBank/DDBJ databases">
        <title>Genomic Encyclopedia of Type Strains, Phase IV (KMG-IV): sequencing the most valuable type-strain genomes for metagenomic binning, comparative biology and taxonomic classification.</title>
        <authorList>
            <person name="Goeker M."/>
        </authorList>
    </citation>
    <scope>NUCLEOTIDE SEQUENCE [LARGE SCALE GENOMIC DNA]</scope>
    <source>
        <strain evidence="3 4">DSM 5718</strain>
    </source>
</reference>
<name>A0A846MSI0_9BACT</name>
<dbReference type="RefSeq" id="WP_166920616.1">
    <property type="nucleotide sequence ID" value="NZ_JAASRN010000004.1"/>
</dbReference>
<accession>A0A846MSI0</accession>
<feature type="compositionally biased region" description="Basic and acidic residues" evidence="1">
    <location>
        <begin position="1768"/>
        <end position="1779"/>
    </location>
</feature>
<dbReference type="Proteomes" id="UP000537126">
    <property type="component" value="Unassembled WGS sequence"/>
</dbReference>
<sequence length="1779" mass="204292">MSRLFWKVACCCILFLMFGTGGWAQRLSTQSEEFIAQVEKHMLASGNSEAVAVARRLAEQWRAGAYSADEQAEIIAVSQLILEKRLRPAVEWKQWLKVLVIAKEQPWASSRLKNLLQTTRRAFQEYNSQKMSLYLERVHRLVADSLLYASNFNRLYAFAPAYDFVWVDKEAPAAYPWIGKLTPPVESKLPKDDFLWNEDNGQSDKTAAEETTVKGAEPSGALIVFPKVNIIYTTPYDSVAFTNVQGVFSFEKDALIANGGTFDWNNLSARTLADSVRAAQRLPVRLELSYWVHPVKEVRFRAENTTLYYDEMLPMPLKGRFEFVSQRRNKEEDARYPLFTSYDENIRLEGLGKYLIYEGGVGLRNKRLFGFARNQNTARLQVVHEGRKYMEVHAREFLLIKNNLSALSASFTFYMTAGDSLFHLNVAMNYSIEKGKDGEQHVIKFIREKANVDMPFIDNYHKMYISADLATYNIDANKMDFYVVGAKDRIPATFESYSYFDEERFVGLQGVQPFHPVRVLQAALDRYGHYNELGEGEIYLDALLDITRKDYKTVLGMVRQMERLGFVVYNEVTGIIKILNRTTHNYASEQYKQVMKRIHHLVHKDTTAGKPVRSLEEYAQELPEGTRKYVYHDFDDMLITSLSPRDARRDSIVYDTIRFKFPKEKMYLAKLEGLNVYFTKWRLQSRPDSLAGIPDTAIVMEDTMNIPNFKRDYVYKLFYELRRYDYNEANFYLDEVEGFYVLSKRFPGPPMPNATIDAEGGGLTIRGIERFDLSKKLNVAVIPKYKEIKIFGNRVIMLEEGEVTVGNFRFIGKNFVLPYEEFRLTMGEIDTMLFSVPDAENPKVKIWLGEEIRWGAGELQINYANNKSGLKFGPIPGVPDETYEGYPKLSIQEGGTIYFDQLYRQRGGYHRQKVYFKIPAIFLDSLTSKLPQFKGTFYSNFFKPLEEELQPIFDPDYDGWDSKYSLGFVHYPKKEYKLYHTEGTLKTDSLVMYKTKLVALGNNEIKHLTTTVRSSRFIITSDSLVAHEATFDTRREVFKGTDYPRAYGDKLKLRWITNITGIEDTVAVDSMLLFTRPNAPVTIFEETNPAAFKDGYIAITPNAFWADGILARKDFWVFSRKMRIESKHLWAKESEFRISSYQTDPFVIDDIFFYTHPAILQGNGVNVDFDLRGGVCKITPVPEILQFNPEFPFITFPYAQFRTSIAEVVWDLNQQEIRMQGDSNSVFYSTKYASIDIAEAKKDLHFKASGGTYNIRNIEEPRLDLTGVPYIITADAKVIPDKGEITILRGADIQELQNAQVIVDTLRQYHHLINGKIKIQHRLSFEGRADYRYVNIAGDTFVLHFNDFELVRNIIGDTTKRRSKWQEVVYTRSTGEVKEIERFFMAPHIQFKGSVTMIAPKRGLQFDGFIKLDLQSRKDLDAWIPFKSDSGEVVVQLPEKLSVGADVLTSGLFYDPVDGVLYVTFLENKRKFTDEELFLASGELVYTAALNEFKIAPPKKVAGEQLKGNRLVFDDETAKILLDGKIRLLGESFTPYVKQAATAEVDLKGNSYKFNAFFLLDVPAPRSAFSAMGSLMVLNKPENVRVAEPDPVELKWKLAEIVGDKATKTYVDAQLKASEEQMTIPLLTVDKLLSSAALVLSRVDLRWSPKERAFYSVGPIGVSNTYTQDINAAYTGYMEIQKTEAGEVWHLYLQVNDEIWFYFTMQNHILRAVSSVDEFNNQFARGKRPKREGEYGFELLEPGSARLFVEDFKAKYLGGSKPQPQEKTPQEEKEDREGF</sequence>
<evidence type="ECO:0000313" key="3">
    <source>
        <dbReference type="EMBL" id="NIK74648.1"/>
    </source>
</evidence>
<evidence type="ECO:0000313" key="4">
    <source>
        <dbReference type="Proteomes" id="UP000537126"/>
    </source>
</evidence>
<evidence type="ECO:0000256" key="1">
    <source>
        <dbReference type="SAM" id="MobiDB-lite"/>
    </source>
</evidence>
<keyword evidence="2" id="KW-0732">Signal</keyword>
<protein>
    <recommendedName>
        <fullName evidence="5">Organic solvent tolerance protein OstA</fullName>
    </recommendedName>
</protein>
<proteinExistence type="predicted"/>
<feature type="region of interest" description="Disordered" evidence="1">
    <location>
        <begin position="1756"/>
        <end position="1779"/>
    </location>
</feature>
<organism evidence="3 4">
    <name type="scientific">Thermonema lapsum</name>
    <dbReference type="NCBI Taxonomy" id="28195"/>
    <lineage>
        <taxon>Bacteria</taxon>
        <taxon>Pseudomonadati</taxon>
        <taxon>Bacteroidota</taxon>
        <taxon>Cytophagia</taxon>
        <taxon>Cytophagales</taxon>
        <taxon>Thermonemataceae</taxon>
        <taxon>Thermonema</taxon>
    </lineage>
</organism>
<feature type="signal peptide" evidence="2">
    <location>
        <begin position="1"/>
        <end position="24"/>
    </location>
</feature>
<gene>
    <name evidence="3" type="ORF">FHS56_002177</name>
</gene>
<evidence type="ECO:0008006" key="5">
    <source>
        <dbReference type="Google" id="ProtNLM"/>
    </source>
</evidence>